<proteinExistence type="predicted"/>
<dbReference type="AlphaFoldDB" id="A0A6I6JR86"/>
<dbReference type="KEGG" id="mcos:GM418_02080"/>
<evidence type="ECO:0000259" key="5">
    <source>
        <dbReference type="PROSITE" id="PS51007"/>
    </source>
</evidence>
<dbReference type="InterPro" id="IPR011042">
    <property type="entry name" value="6-blade_b-propeller_TolB-like"/>
</dbReference>
<keyword evidence="3" id="KW-0349">Heme</keyword>
<feature type="domain" description="Cytochrome c" evidence="5">
    <location>
        <begin position="724"/>
        <end position="826"/>
    </location>
</feature>
<dbReference type="Gene3D" id="2.120.10.30">
    <property type="entry name" value="TolB, C-terminal domain"/>
    <property type="match status" value="1"/>
</dbReference>
<evidence type="ECO:0000313" key="7">
    <source>
        <dbReference type="Proteomes" id="UP000428260"/>
    </source>
</evidence>
<keyword evidence="7" id="KW-1185">Reference proteome</keyword>
<reference evidence="6 7" key="1">
    <citation type="submission" date="2019-11" db="EMBL/GenBank/DDBJ databases">
        <authorList>
            <person name="Zheng R.K."/>
            <person name="Sun C.M."/>
        </authorList>
    </citation>
    <scope>NUCLEOTIDE SEQUENCE [LARGE SCALE GENOMIC DNA]</scope>
    <source>
        <strain evidence="6 7">WC007</strain>
    </source>
</reference>
<keyword evidence="2 3" id="KW-0408">Iron</keyword>
<sequence>MTTSISSKRIFFLALIVIFISCNSRENQQSQEDWISYLSALPKIENTQDPQSEVQKLFDDFQQKYRWESFYLLNNQEFANWVNSETREQLADSLLFKHQKALGDFAVVFQEKIKKSASLASLEQKLELVEDVVRFGQNLNSFEAIDFNPLEAAILDIQSKFSKEYKGSLFLNQLDEIKGEYENVKTQLLNKTASCNEELAGFVTSWEAIKKEALLSNPLLTRQPLVFVTRRQYAPDHHNTATLFQTNEINTNSFAPGGALKVIDLKNGGKVKILLESKEGVIRDPEISYDGEKILFSMRNNIDEDYHIYEVDSDGRNLKQLTKAEGVADVDPQYLPDGNIVFSSTREPKYCMCNVHIMCNLFRMEGDGANITQLGKSSLFEGHSSVMPDGHILYDRWEYVDRNFGDAQGLWTMNPDGTNQAVYYGNNTNSPGGVIDARPVPGTEKVIAILGSCHDRPWGALGIIDREKGMDGKSPVELTWPASAAELIGKGNYDMFKQVRPLYEDPYPLNETYFLCSRTMGLGEQMGLFLIDIFGNEQLIYTEAPGCFDPLPLKSREKEYVIQEKRDYKSGAGTFYVQDVYQGTHMQGVERGAVKYLRVIESVEKRSWTIPAWSGQGVHRPAMNWHSFECKRILGTVPVEADGSAYVEVPADKYVYFQLLDENKMMIQSMRSGTMVQSGETLGCIGCHEDRRMAPPSSSEQVAQALQAPPQKLNGWYGEARSFGFVKEVQPVLDKHCVKCHDFGKKAGEKLILAGDRNPYFNAAYIDMYKQKEINPIGAGPAEIQPAYSWGARSSNLIKKIQKGHAGVHLSEEEMDRLVTWIDINAVYYPDFISAYPDNPAGRSPISQEDLNRLEELTHVDFAAQGGHWRPLRAQITFERPELSPCLENIGNKNSEEYSEALAIITKGKNQLLATPRLDMEGFVPSETDKKRLEKYTYRQEEEQKNREAISEGEKHYDPELTGMKL</sequence>
<dbReference type="InterPro" id="IPR009056">
    <property type="entry name" value="Cyt_c-like_dom"/>
</dbReference>
<dbReference type="GO" id="GO:0020037">
    <property type="term" value="F:heme binding"/>
    <property type="evidence" value="ECO:0007669"/>
    <property type="project" value="InterPro"/>
</dbReference>
<dbReference type="Pfam" id="PF18582">
    <property type="entry name" value="HZS_alpha"/>
    <property type="match status" value="1"/>
</dbReference>
<gene>
    <name evidence="6" type="ORF">GM418_02080</name>
</gene>
<dbReference type="GO" id="GO:0009055">
    <property type="term" value="F:electron transfer activity"/>
    <property type="evidence" value="ECO:0007669"/>
    <property type="project" value="InterPro"/>
</dbReference>
<feature type="compositionally biased region" description="Basic and acidic residues" evidence="4">
    <location>
        <begin position="938"/>
        <end position="959"/>
    </location>
</feature>
<dbReference type="PROSITE" id="PS51007">
    <property type="entry name" value="CYTC"/>
    <property type="match status" value="1"/>
</dbReference>
<dbReference type="SUPFAM" id="SSF82171">
    <property type="entry name" value="DPP6 N-terminal domain-like"/>
    <property type="match status" value="1"/>
</dbReference>
<evidence type="ECO:0000256" key="2">
    <source>
        <dbReference type="ARBA" id="ARBA00023004"/>
    </source>
</evidence>
<dbReference type="EMBL" id="CP046401">
    <property type="protein sequence ID" value="QGY42483.1"/>
    <property type="molecule type" value="Genomic_DNA"/>
</dbReference>
<dbReference type="Proteomes" id="UP000428260">
    <property type="component" value="Chromosome"/>
</dbReference>
<keyword evidence="1 3" id="KW-0479">Metal-binding</keyword>
<evidence type="ECO:0000313" key="6">
    <source>
        <dbReference type="EMBL" id="QGY42483.1"/>
    </source>
</evidence>
<evidence type="ECO:0000256" key="3">
    <source>
        <dbReference type="PROSITE-ProRule" id="PRU00433"/>
    </source>
</evidence>
<dbReference type="RefSeq" id="WP_158862666.1">
    <property type="nucleotide sequence ID" value="NZ_CP046401.1"/>
</dbReference>
<feature type="region of interest" description="Disordered" evidence="4">
    <location>
        <begin position="938"/>
        <end position="966"/>
    </location>
</feature>
<accession>A0A6I6JR86</accession>
<dbReference type="InterPro" id="IPR040698">
    <property type="entry name" value="HZS_alpha_mid"/>
</dbReference>
<organism evidence="6 7">
    <name type="scientific">Maribellus comscasis</name>
    <dbReference type="NCBI Taxonomy" id="2681766"/>
    <lineage>
        <taxon>Bacteria</taxon>
        <taxon>Pseudomonadati</taxon>
        <taxon>Bacteroidota</taxon>
        <taxon>Bacteroidia</taxon>
        <taxon>Marinilabiliales</taxon>
        <taxon>Prolixibacteraceae</taxon>
        <taxon>Maribellus</taxon>
    </lineage>
</organism>
<dbReference type="GO" id="GO:0046872">
    <property type="term" value="F:metal ion binding"/>
    <property type="evidence" value="ECO:0007669"/>
    <property type="project" value="UniProtKB-KW"/>
</dbReference>
<protein>
    <recommendedName>
        <fullName evidence="5">Cytochrome c domain-containing protein</fullName>
    </recommendedName>
</protein>
<name>A0A6I6JR86_9BACT</name>
<evidence type="ECO:0000256" key="1">
    <source>
        <dbReference type="ARBA" id="ARBA00022723"/>
    </source>
</evidence>
<evidence type="ECO:0000256" key="4">
    <source>
        <dbReference type="SAM" id="MobiDB-lite"/>
    </source>
</evidence>